<organism evidence="3 4">
    <name type="scientific">Prunus mume</name>
    <name type="common">Japanese apricot</name>
    <name type="synonym">Armeniaca mume</name>
    <dbReference type="NCBI Taxonomy" id="102107"/>
    <lineage>
        <taxon>Eukaryota</taxon>
        <taxon>Viridiplantae</taxon>
        <taxon>Streptophyta</taxon>
        <taxon>Embryophyta</taxon>
        <taxon>Tracheophyta</taxon>
        <taxon>Spermatophyta</taxon>
        <taxon>Magnoliopsida</taxon>
        <taxon>eudicotyledons</taxon>
        <taxon>Gunneridae</taxon>
        <taxon>Pentapetalae</taxon>
        <taxon>rosids</taxon>
        <taxon>fabids</taxon>
        <taxon>Rosales</taxon>
        <taxon>Rosaceae</taxon>
        <taxon>Amygdaloideae</taxon>
        <taxon>Amygdaleae</taxon>
        <taxon>Prunus</taxon>
    </lineage>
</organism>
<gene>
    <name evidence="4" type="primary">LOC103319705</name>
</gene>
<feature type="compositionally biased region" description="Basic and acidic residues" evidence="1">
    <location>
        <begin position="219"/>
        <end position="229"/>
    </location>
</feature>
<proteinExistence type="predicted"/>
<feature type="compositionally biased region" description="Polar residues" evidence="1">
    <location>
        <begin position="251"/>
        <end position="262"/>
    </location>
</feature>
<evidence type="ECO:0000259" key="2">
    <source>
        <dbReference type="PROSITE" id="PS51840"/>
    </source>
</evidence>
<dbReference type="PROSITE" id="PS51840">
    <property type="entry name" value="C2_NT"/>
    <property type="match status" value="1"/>
</dbReference>
<reference evidence="4" key="2">
    <citation type="submission" date="2025-08" db="UniProtKB">
        <authorList>
            <consortium name="RefSeq"/>
        </authorList>
    </citation>
    <scope>IDENTIFICATION</scope>
</reference>
<evidence type="ECO:0000256" key="1">
    <source>
        <dbReference type="SAM" id="MobiDB-lite"/>
    </source>
</evidence>
<feature type="compositionally biased region" description="Low complexity" evidence="1">
    <location>
        <begin position="241"/>
        <end position="250"/>
    </location>
</feature>
<dbReference type="PANTHER" id="PTHR31182">
    <property type="entry name" value="C2 NT-TYPE DOMAIN-CONTAINING PROTEIN"/>
    <property type="match status" value="1"/>
</dbReference>
<dbReference type="GeneID" id="103319705"/>
<feature type="domain" description="C2 NT-type" evidence="2">
    <location>
        <begin position="4"/>
        <end position="176"/>
    </location>
</feature>
<evidence type="ECO:0000313" key="4">
    <source>
        <dbReference type="RefSeq" id="XP_008219504.1"/>
    </source>
</evidence>
<name>A0ABM0N4P4_PRUMU</name>
<sequence>MKWSPWARGGTKRFHVKVKQLKLEGFDCNGKEVGDEKQRVGVVVEVKWKGSQAGGAGALVPFYGRRSSRHQKNYTSHRFLSRGHEVVEWDDEFQSLCSFGLKQGGAFSPWDLTFTLLHGESAKLKSMVVLGKVSLNLAEMAWKMESQIQRKLSVTLKMEGMNPREATLLVCLSFSEVRNSHDSAGLGQDSARLGQDLADSDKARLLRSVSYSRSFRKTSNNERKGHGDRVMTSSDWDESSLSDSEGSSPENELSSNGVSAELSSKPELGSSPSCLIRFDSGQKSWFLRKRKWLSGKPPRRRKVEPSVEKTSKANALQISADNNLGDSIQKTDTTVEYSSNHQHGDCITSRWELKEVFSRDGLAKLKTKVFFASFDQRSEKAAGESACTALVAVIAHWLHSNQDSMPTRSKFDSLITEGSTEWQKLCSNETYINLFPNKHFDLETVLEADVRPLDVSPDKSFIGFFSPEKFECLKGLMSFDEIWDEINRNTMLDKPMIYIVSWNDHFFVLKVEADAYYIMDSLGERLFEGCNQAYMLKFDDSSIMYGKAEKAEAGSEDIAGSESNKEESLEEICSGKECCRQFIKRFLAAIPLGELEEEERKGTVSTLPLHRRLQIEFHYTSSSSSSSSTLSSATSSTYSLFSGEECIEIKHQNCIEGFHSLTFSDTLETR</sequence>
<protein>
    <submittedName>
        <fullName evidence="4">Uncharacterized protein LOC103319705</fullName>
    </submittedName>
</protein>
<accession>A0ABM0N4P4</accession>
<dbReference type="Proteomes" id="UP000694861">
    <property type="component" value="Linkage group LG2"/>
</dbReference>
<dbReference type="PANTHER" id="PTHR31182:SF23">
    <property type="entry name" value="SPLICING FACTOR 3A SUBUNIT"/>
    <property type="match status" value="1"/>
</dbReference>
<evidence type="ECO:0000313" key="3">
    <source>
        <dbReference type="Proteomes" id="UP000694861"/>
    </source>
</evidence>
<feature type="region of interest" description="Disordered" evidence="1">
    <location>
        <begin position="216"/>
        <end position="275"/>
    </location>
</feature>
<dbReference type="Pfam" id="PF10358">
    <property type="entry name" value="NT-C2"/>
    <property type="match status" value="1"/>
</dbReference>
<keyword evidence="3" id="KW-1185">Reference proteome</keyword>
<dbReference type="RefSeq" id="XP_008219504.1">
    <property type="nucleotide sequence ID" value="XM_008221282.2"/>
</dbReference>
<dbReference type="InterPro" id="IPR019448">
    <property type="entry name" value="NT-C2"/>
</dbReference>
<reference evidence="3" key="1">
    <citation type="journal article" date="2012" name="Nat. Commun.">
        <title>The genome of Prunus mume.</title>
        <authorList>
            <person name="Zhang Q."/>
            <person name="Chen W."/>
            <person name="Sun L."/>
            <person name="Zhao F."/>
            <person name="Huang B."/>
            <person name="Yang W."/>
            <person name="Tao Y."/>
            <person name="Wang J."/>
            <person name="Yuan Z."/>
            <person name="Fan G."/>
            <person name="Xing Z."/>
            <person name="Han C."/>
            <person name="Pan H."/>
            <person name="Zhong X."/>
            <person name="Shi W."/>
            <person name="Liang X."/>
            <person name="Du D."/>
            <person name="Sun F."/>
            <person name="Xu Z."/>
            <person name="Hao R."/>
            <person name="Lv T."/>
            <person name="Lv Y."/>
            <person name="Zheng Z."/>
            <person name="Sun M."/>
            <person name="Luo L."/>
            <person name="Cai M."/>
            <person name="Gao Y."/>
            <person name="Wang J."/>
            <person name="Yin Y."/>
            <person name="Xu X."/>
            <person name="Cheng T."/>
            <person name="Wang J."/>
        </authorList>
    </citation>
    <scope>NUCLEOTIDE SEQUENCE [LARGE SCALE GENOMIC DNA]</scope>
</reference>